<accession>A0AAV7EJT6</accession>
<reference evidence="1 2" key="1">
    <citation type="submission" date="2021-07" db="EMBL/GenBank/DDBJ databases">
        <title>The Aristolochia fimbriata genome: insights into angiosperm evolution, floral development and chemical biosynthesis.</title>
        <authorList>
            <person name="Jiao Y."/>
        </authorList>
    </citation>
    <scope>NUCLEOTIDE SEQUENCE [LARGE SCALE GENOMIC DNA]</scope>
    <source>
        <strain evidence="1">IBCAS-2021</strain>
        <tissue evidence="1">Leaf</tissue>
    </source>
</reference>
<evidence type="ECO:0000313" key="1">
    <source>
        <dbReference type="EMBL" id="KAG9447837.1"/>
    </source>
</evidence>
<gene>
    <name evidence="1" type="ORF">H6P81_013965</name>
</gene>
<dbReference type="AlphaFoldDB" id="A0AAV7EJT6"/>
<dbReference type="EMBL" id="JAINDJ010000005">
    <property type="protein sequence ID" value="KAG9447837.1"/>
    <property type="molecule type" value="Genomic_DNA"/>
</dbReference>
<sequence>MAEFKGEFALGADGGKSPAKEASDQCRGPAHCLPQVSESSFRDSIGRLDLPIFRGRDLTEWIFRIERYFKAVLTDLSDDLLKGMFIDGLKMTLRVEVCLIASSNLGQAMTVAQWIEDKDNVVSSPRGRPPLISTDMEWTVHVQMDSAWPIGPSCSCLKFKSAA</sequence>
<organism evidence="1 2">
    <name type="scientific">Aristolochia fimbriata</name>
    <name type="common">White veined hardy Dutchman's pipe vine</name>
    <dbReference type="NCBI Taxonomy" id="158543"/>
    <lineage>
        <taxon>Eukaryota</taxon>
        <taxon>Viridiplantae</taxon>
        <taxon>Streptophyta</taxon>
        <taxon>Embryophyta</taxon>
        <taxon>Tracheophyta</taxon>
        <taxon>Spermatophyta</taxon>
        <taxon>Magnoliopsida</taxon>
        <taxon>Magnoliidae</taxon>
        <taxon>Piperales</taxon>
        <taxon>Aristolochiaceae</taxon>
        <taxon>Aristolochia</taxon>
    </lineage>
</organism>
<comment type="caution">
    <text evidence="1">The sequence shown here is derived from an EMBL/GenBank/DDBJ whole genome shotgun (WGS) entry which is preliminary data.</text>
</comment>
<dbReference type="Proteomes" id="UP000825729">
    <property type="component" value="Unassembled WGS sequence"/>
</dbReference>
<protein>
    <submittedName>
        <fullName evidence="1">Uncharacterized protein</fullName>
    </submittedName>
</protein>
<keyword evidence="2" id="KW-1185">Reference proteome</keyword>
<name>A0AAV7EJT6_ARIFI</name>
<proteinExistence type="predicted"/>
<evidence type="ECO:0000313" key="2">
    <source>
        <dbReference type="Proteomes" id="UP000825729"/>
    </source>
</evidence>